<feature type="modified residue" description="4-aspartylphosphate" evidence="4">
    <location>
        <position position="707"/>
    </location>
</feature>
<evidence type="ECO:0000259" key="6">
    <source>
        <dbReference type="PROSITE" id="PS50109"/>
    </source>
</evidence>
<keyword evidence="5" id="KW-1133">Transmembrane helix</keyword>
<dbReference type="RefSeq" id="WP_284307396.1">
    <property type="nucleotide sequence ID" value="NZ_BSPB01000009.1"/>
</dbReference>
<dbReference type="Pfam" id="PF08448">
    <property type="entry name" value="PAS_4"/>
    <property type="match status" value="1"/>
</dbReference>
<keyword evidence="5" id="KW-0472">Membrane</keyword>
<dbReference type="SUPFAM" id="SSF55874">
    <property type="entry name" value="ATPase domain of HSP90 chaperone/DNA topoisomerase II/histidine kinase"/>
    <property type="match status" value="1"/>
</dbReference>
<evidence type="ECO:0000256" key="1">
    <source>
        <dbReference type="ARBA" id="ARBA00000085"/>
    </source>
</evidence>
<gene>
    <name evidence="9" type="ORF">GCM10007935_16500</name>
</gene>
<dbReference type="PANTHER" id="PTHR43065">
    <property type="entry name" value="SENSOR HISTIDINE KINASE"/>
    <property type="match status" value="1"/>
</dbReference>
<dbReference type="PROSITE" id="PS50109">
    <property type="entry name" value="HIS_KIN"/>
    <property type="match status" value="1"/>
</dbReference>
<dbReference type="Proteomes" id="UP001156903">
    <property type="component" value="Unassembled WGS sequence"/>
</dbReference>
<dbReference type="InterPro" id="IPR035965">
    <property type="entry name" value="PAS-like_dom_sf"/>
</dbReference>
<dbReference type="InterPro" id="IPR036097">
    <property type="entry name" value="HisK_dim/P_sf"/>
</dbReference>
<feature type="transmembrane region" description="Helical" evidence="5">
    <location>
        <begin position="119"/>
        <end position="136"/>
    </location>
</feature>
<dbReference type="PANTHER" id="PTHR43065:SF42">
    <property type="entry name" value="TWO-COMPONENT SENSOR PPRA"/>
    <property type="match status" value="1"/>
</dbReference>
<dbReference type="Pfam" id="PF00512">
    <property type="entry name" value="HisKA"/>
    <property type="match status" value="1"/>
</dbReference>
<feature type="transmembrane region" description="Helical" evidence="5">
    <location>
        <begin position="156"/>
        <end position="179"/>
    </location>
</feature>
<dbReference type="InterPro" id="IPR013656">
    <property type="entry name" value="PAS_4"/>
</dbReference>
<keyword evidence="10" id="KW-1185">Reference proteome</keyword>
<evidence type="ECO:0000256" key="3">
    <source>
        <dbReference type="ARBA" id="ARBA00022553"/>
    </source>
</evidence>
<feature type="domain" description="PAS" evidence="8">
    <location>
        <begin position="223"/>
        <end position="266"/>
    </location>
</feature>
<evidence type="ECO:0000313" key="10">
    <source>
        <dbReference type="Proteomes" id="UP001156903"/>
    </source>
</evidence>
<comment type="catalytic activity">
    <reaction evidence="1">
        <text>ATP + protein L-histidine = ADP + protein N-phospho-L-histidine.</text>
        <dbReference type="EC" id="2.7.13.3"/>
    </reaction>
</comment>
<dbReference type="InterPro" id="IPR011006">
    <property type="entry name" value="CheY-like_superfamily"/>
</dbReference>
<proteinExistence type="predicted"/>
<feature type="transmembrane region" description="Helical" evidence="5">
    <location>
        <begin position="95"/>
        <end position="113"/>
    </location>
</feature>
<dbReference type="EMBL" id="BSPB01000009">
    <property type="protein sequence ID" value="GLS14219.1"/>
    <property type="molecule type" value="Genomic_DNA"/>
</dbReference>
<dbReference type="InterPro" id="IPR000014">
    <property type="entry name" value="PAS"/>
</dbReference>
<dbReference type="PROSITE" id="PS50110">
    <property type="entry name" value="RESPONSE_REGULATORY"/>
    <property type="match status" value="1"/>
</dbReference>
<dbReference type="SMART" id="SM00388">
    <property type="entry name" value="HisKA"/>
    <property type="match status" value="1"/>
</dbReference>
<dbReference type="InterPro" id="IPR003594">
    <property type="entry name" value="HATPase_dom"/>
</dbReference>
<accession>A0ABQ6C5D9</accession>
<feature type="transmembrane region" description="Helical" evidence="5">
    <location>
        <begin position="63"/>
        <end position="83"/>
    </location>
</feature>
<dbReference type="Gene3D" id="3.30.565.10">
    <property type="entry name" value="Histidine kinase-like ATPase, C-terminal domain"/>
    <property type="match status" value="1"/>
</dbReference>
<dbReference type="SUPFAM" id="SSF55785">
    <property type="entry name" value="PYP-like sensor domain (PAS domain)"/>
    <property type="match status" value="1"/>
</dbReference>
<evidence type="ECO:0000256" key="4">
    <source>
        <dbReference type="PROSITE-ProRule" id="PRU00169"/>
    </source>
</evidence>
<dbReference type="PROSITE" id="PS50112">
    <property type="entry name" value="PAS"/>
    <property type="match status" value="1"/>
</dbReference>
<dbReference type="SUPFAM" id="SSF47384">
    <property type="entry name" value="Homodimeric domain of signal transducing histidine kinase"/>
    <property type="match status" value="1"/>
</dbReference>
<evidence type="ECO:0000259" key="7">
    <source>
        <dbReference type="PROSITE" id="PS50110"/>
    </source>
</evidence>
<protein>
    <recommendedName>
        <fullName evidence="2">histidine kinase</fullName>
        <ecNumber evidence="2">2.7.13.3</ecNumber>
    </recommendedName>
</protein>
<feature type="transmembrane region" description="Helical" evidence="5">
    <location>
        <begin position="37"/>
        <end position="57"/>
    </location>
</feature>
<dbReference type="Gene3D" id="3.40.50.2300">
    <property type="match status" value="1"/>
</dbReference>
<evidence type="ECO:0000259" key="8">
    <source>
        <dbReference type="PROSITE" id="PS50112"/>
    </source>
</evidence>
<feature type="domain" description="Response regulatory" evidence="7">
    <location>
        <begin position="656"/>
        <end position="772"/>
    </location>
</feature>
<dbReference type="Pfam" id="PF00072">
    <property type="entry name" value="Response_reg"/>
    <property type="match status" value="1"/>
</dbReference>
<dbReference type="InterPro" id="IPR003661">
    <property type="entry name" value="HisK_dim/P_dom"/>
</dbReference>
<evidence type="ECO:0000256" key="5">
    <source>
        <dbReference type="SAM" id="Phobius"/>
    </source>
</evidence>
<dbReference type="SUPFAM" id="SSF52172">
    <property type="entry name" value="CheY-like"/>
    <property type="match status" value="1"/>
</dbReference>
<comment type="caution">
    <text evidence="9">The sequence shown here is derived from an EMBL/GenBank/DDBJ whole genome shotgun (WGS) entry which is preliminary data.</text>
</comment>
<dbReference type="EC" id="2.7.13.3" evidence="2"/>
<dbReference type="InterPro" id="IPR036890">
    <property type="entry name" value="HATPase_C_sf"/>
</dbReference>
<dbReference type="InterPro" id="IPR005467">
    <property type="entry name" value="His_kinase_dom"/>
</dbReference>
<dbReference type="NCBIfam" id="TIGR00229">
    <property type="entry name" value="sensory_box"/>
    <property type="match status" value="1"/>
</dbReference>
<feature type="domain" description="Histidine kinase" evidence="6">
    <location>
        <begin position="377"/>
        <end position="605"/>
    </location>
</feature>
<dbReference type="Pfam" id="PF02518">
    <property type="entry name" value="HATPase_c"/>
    <property type="match status" value="1"/>
</dbReference>
<evidence type="ECO:0000313" key="9">
    <source>
        <dbReference type="EMBL" id="GLS14219.1"/>
    </source>
</evidence>
<feature type="transmembrane region" description="Helical" evidence="5">
    <location>
        <begin position="6"/>
        <end position="25"/>
    </location>
</feature>
<reference evidence="10" key="1">
    <citation type="journal article" date="2019" name="Int. J. Syst. Evol. Microbiol.">
        <title>The Global Catalogue of Microorganisms (GCM) 10K type strain sequencing project: providing services to taxonomists for standard genome sequencing and annotation.</title>
        <authorList>
            <consortium name="The Broad Institute Genomics Platform"/>
            <consortium name="The Broad Institute Genome Sequencing Center for Infectious Disease"/>
            <person name="Wu L."/>
            <person name="Ma J."/>
        </authorList>
    </citation>
    <scope>NUCLEOTIDE SEQUENCE [LARGE SCALE GENOMIC DNA]</scope>
    <source>
        <strain evidence="10">NBRC 109341</strain>
    </source>
</reference>
<dbReference type="SMART" id="SM00448">
    <property type="entry name" value="REC"/>
    <property type="match status" value="1"/>
</dbReference>
<dbReference type="CDD" id="cd00156">
    <property type="entry name" value="REC"/>
    <property type="match status" value="1"/>
</dbReference>
<dbReference type="Gene3D" id="1.10.287.130">
    <property type="match status" value="1"/>
</dbReference>
<keyword evidence="3 4" id="KW-0597">Phosphoprotein</keyword>
<sequence>MTLDLPTLVLVRMGADVLIALAFWAQARRYPSIRGPGWWSLASVASLLGSLGLWLRAGGGPPQAAILASLAVNASVLMVWLGLRSYLRLPLPLRLVALTMGALTLAHAGLYAVSDGLGTRFVLFSLPVLVAATLALRDLQQVDGGWQVPEFNALRLLTLFEGAVLLALAAVVVASGLVWPDVMPAFLFAFLMTKLLRAVLYAALVSLRLRRDAEQARHSMASREAEWRALVENLGAGVIVFRPDHSVVTINSAARRFLGLADQGVVHMLPVWKPLRESGQRMPRPERPFERPFERVLATGRPVSDMVLGFHQPNAPALRWALCNAYPENDVLGGLQHVVFTFVDITSLKQAQAEREVLEQHLAQSQKMEALGTLAGGVAHDFNNILAAILGNADLARQDVGAGSPAQESLHEISAAARRGRELVRQILAFSRQQPLERMPVEPATIVNETCALLRTAITPQVQLFTTIDPATPALRADATQLGQVLLNLGTNAIHALEGRSGRIEYQVRGVRHDAAELPDEVAQTCRQDGVDAVCITVADDGCGMDEATRARIFEPFFTTKAVGRGTGLGLSVVLGIVQAHGGAIEVCSGTAEGTRFSLYFPGASAMTQPASVPAVTATAGEGAPAPAEAVTMSADPVPASPEVSPMAETPATPRHILYLDDDDTLVFLVRRLLERRGYQVSAFTDQQEAIDAVRAAPERFDLLMTDYNMPGMSGLDVARAVRAISPGLPVAVASGYISDELQSEADAVGVAEVVFKTDAVEAFCEVVARLVRPAAA</sequence>
<dbReference type="InterPro" id="IPR004358">
    <property type="entry name" value="Sig_transdc_His_kin-like_C"/>
</dbReference>
<dbReference type="PRINTS" id="PR00344">
    <property type="entry name" value="BCTRLSENSOR"/>
</dbReference>
<organism evidence="9 10">
    <name type="scientific">Hydrogenophaga electricum</name>
    <dbReference type="NCBI Taxonomy" id="1230953"/>
    <lineage>
        <taxon>Bacteria</taxon>
        <taxon>Pseudomonadati</taxon>
        <taxon>Pseudomonadota</taxon>
        <taxon>Betaproteobacteria</taxon>
        <taxon>Burkholderiales</taxon>
        <taxon>Comamonadaceae</taxon>
        <taxon>Hydrogenophaga</taxon>
    </lineage>
</organism>
<dbReference type="InterPro" id="IPR001789">
    <property type="entry name" value="Sig_transdc_resp-reg_receiver"/>
</dbReference>
<dbReference type="CDD" id="cd00082">
    <property type="entry name" value="HisKA"/>
    <property type="match status" value="1"/>
</dbReference>
<dbReference type="SMART" id="SM00387">
    <property type="entry name" value="HATPase_c"/>
    <property type="match status" value="1"/>
</dbReference>
<evidence type="ECO:0000256" key="2">
    <source>
        <dbReference type="ARBA" id="ARBA00012438"/>
    </source>
</evidence>
<dbReference type="Gene3D" id="3.30.450.20">
    <property type="entry name" value="PAS domain"/>
    <property type="match status" value="1"/>
</dbReference>
<name>A0ABQ6C5D9_9BURK</name>
<keyword evidence="5" id="KW-0812">Transmembrane</keyword>